<organism evidence="1 2">
    <name type="scientific">[Candida] jaroonii</name>
    <dbReference type="NCBI Taxonomy" id="467808"/>
    <lineage>
        <taxon>Eukaryota</taxon>
        <taxon>Fungi</taxon>
        <taxon>Dikarya</taxon>
        <taxon>Ascomycota</taxon>
        <taxon>Saccharomycotina</taxon>
        <taxon>Pichiomycetes</taxon>
        <taxon>Debaryomycetaceae</taxon>
        <taxon>Yamadazyma</taxon>
    </lineage>
</organism>
<sequence length="409" mass="47274">MSEEIKLLTFNVWGLKFISKVRRERIRGIVDKLLDGSENYDIITLQEVWCEEDWKLFDENLQQLYPYRRWFKSGIIAGPGLAIISKIPIVETFLYRFPINGRSIAVNRGDFYVGKSLAISKLSNGLVVMNSHMHAPYSLAGDDAYVAHRSVQAWDIVKIINLYNELNKGVILVGDLNSRPQSLPHKLFTNIGQLKDSWEVLKYKSNEPLLSLKELSELEPKDQILTGGITCDSQLNTWRKDRRLDEACRLDYALINDKLDVLDASVKFVDKLPHLDCSYSDHFAYYTKLKFKPSKESPENVTDHYDQLSIYKELIGEIDNYLTFTIPKHYDWRGVYFFCSIFTILFSIFVTPFSGSFSIFFVVLSTFVSITGVLNGLIWFISGNYEKRNFEEVKLQVLDHIRGIEYSNS</sequence>
<proteinExistence type="predicted"/>
<reference evidence="1" key="1">
    <citation type="submission" date="2022-06" db="EMBL/GenBank/DDBJ databases">
        <authorList>
            <person name="Legras J.-L."/>
            <person name="Devillers H."/>
            <person name="Grondin C."/>
        </authorList>
    </citation>
    <scope>NUCLEOTIDE SEQUENCE</scope>
    <source>
        <strain evidence="1">CLIB 1444</strain>
    </source>
</reference>
<dbReference type="EMBL" id="CALSDN010000006">
    <property type="protein sequence ID" value="CAH6721400.1"/>
    <property type="molecule type" value="Genomic_DNA"/>
</dbReference>
<accession>A0ACA9Y9N7</accession>
<keyword evidence="2" id="KW-1185">Reference proteome</keyword>
<name>A0ACA9Y9N7_9ASCO</name>
<gene>
    <name evidence="1" type="ORF">CLIB1444_06S01266</name>
</gene>
<evidence type="ECO:0000313" key="2">
    <source>
        <dbReference type="Proteomes" id="UP001152531"/>
    </source>
</evidence>
<evidence type="ECO:0000313" key="1">
    <source>
        <dbReference type="EMBL" id="CAH6721400.1"/>
    </source>
</evidence>
<protein>
    <submittedName>
        <fullName evidence="1">Inositol phosphosphingolipids phospholipase C</fullName>
    </submittedName>
</protein>
<comment type="caution">
    <text evidence="1">The sequence shown here is derived from an EMBL/GenBank/DDBJ whole genome shotgun (WGS) entry which is preliminary data.</text>
</comment>
<dbReference type="Proteomes" id="UP001152531">
    <property type="component" value="Unassembled WGS sequence"/>
</dbReference>